<dbReference type="PROSITE" id="PS51332">
    <property type="entry name" value="B12_BINDING"/>
    <property type="match status" value="1"/>
</dbReference>
<evidence type="ECO:0000259" key="1">
    <source>
        <dbReference type="PROSITE" id="PS51332"/>
    </source>
</evidence>
<dbReference type="Gene3D" id="3.40.50.280">
    <property type="entry name" value="Cobalamin-binding domain"/>
    <property type="match status" value="1"/>
</dbReference>
<dbReference type="InterPro" id="IPR036724">
    <property type="entry name" value="Cobalamin-bd_sf"/>
</dbReference>
<dbReference type="AlphaFoldDB" id="A0A4R2PKK0"/>
<dbReference type="EMBL" id="SLXO01000004">
    <property type="protein sequence ID" value="TCP35314.1"/>
    <property type="molecule type" value="Genomic_DNA"/>
</dbReference>
<proteinExistence type="predicted"/>
<dbReference type="InParanoid" id="A0A4R2PKK0"/>
<evidence type="ECO:0000313" key="2">
    <source>
        <dbReference type="EMBL" id="TCP35314.1"/>
    </source>
</evidence>
<sequence>MHSAGMPISHERLKTLAGAIEAGVIPRLLMAHRQDGATSPTPSAEADGGAMGYELTALDVDAYTRLILEDSAEAAAERIQEFHELGVPLESLYLDLLTPVARRLGGLWDEDLVDFTTVTTGMGRLSYIIRMLSRDTGAAFMREGRRVLLSTPPAEQHSFGLFMVSEFMRFAGWDVRSEPALSRGALIDTLRDESYVLVGFSLGSTKGLDWLKATIPAMRRASVNKDVCVMVGGPAFLTDPGLVDLVGADVMARDGREAAALAERAVSAPMRLNQ</sequence>
<dbReference type="GO" id="GO:0046872">
    <property type="term" value="F:metal ion binding"/>
    <property type="evidence" value="ECO:0007669"/>
    <property type="project" value="InterPro"/>
</dbReference>
<evidence type="ECO:0000313" key="3">
    <source>
        <dbReference type="Proteomes" id="UP000295399"/>
    </source>
</evidence>
<organism evidence="2 3">
    <name type="scientific">Rhodothalassium salexigens DSM 2132</name>
    <dbReference type="NCBI Taxonomy" id="1188247"/>
    <lineage>
        <taxon>Bacteria</taxon>
        <taxon>Pseudomonadati</taxon>
        <taxon>Pseudomonadota</taxon>
        <taxon>Alphaproteobacteria</taxon>
        <taxon>Rhodothalassiales</taxon>
        <taxon>Rhodothalassiaceae</taxon>
        <taxon>Rhodothalassium</taxon>
    </lineage>
</organism>
<keyword evidence="3" id="KW-1185">Reference proteome</keyword>
<dbReference type="Proteomes" id="UP000295399">
    <property type="component" value="Unassembled WGS sequence"/>
</dbReference>
<dbReference type="Pfam" id="PF02310">
    <property type="entry name" value="B12-binding"/>
    <property type="match status" value="1"/>
</dbReference>
<protein>
    <submittedName>
        <fullName evidence="2">Methanogenic corrinoid protein MtbC1</fullName>
    </submittedName>
</protein>
<dbReference type="SUPFAM" id="SSF52242">
    <property type="entry name" value="Cobalamin (vitamin B12)-binding domain"/>
    <property type="match status" value="1"/>
</dbReference>
<reference evidence="2 3" key="1">
    <citation type="submission" date="2019-03" db="EMBL/GenBank/DDBJ databases">
        <title>Genomic Encyclopedia of Type Strains, Phase IV (KMG-IV): sequencing the most valuable type-strain genomes for metagenomic binning, comparative biology and taxonomic classification.</title>
        <authorList>
            <person name="Goeker M."/>
        </authorList>
    </citation>
    <scope>NUCLEOTIDE SEQUENCE [LARGE SCALE GENOMIC DNA]</scope>
    <source>
        <strain evidence="2 3">DSM 2132</strain>
    </source>
</reference>
<name>A0A4R2PKK0_RHOSA</name>
<dbReference type="GO" id="GO:0031419">
    <property type="term" value="F:cobalamin binding"/>
    <property type="evidence" value="ECO:0007669"/>
    <property type="project" value="InterPro"/>
</dbReference>
<accession>A0A4R2PKK0</accession>
<gene>
    <name evidence="2" type="ORF">EV659_104165</name>
</gene>
<comment type="caution">
    <text evidence="2">The sequence shown here is derived from an EMBL/GenBank/DDBJ whole genome shotgun (WGS) entry which is preliminary data.</text>
</comment>
<feature type="domain" description="B12-binding" evidence="1">
    <location>
        <begin position="144"/>
        <end position="273"/>
    </location>
</feature>
<dbReference type="CDD" id="cd02065">
    <property type="entry name" value="B12-binding_like"/>
    <property type="match status" value="1"/>
</dbReference>
<dbReference type="InterPro" id="IPR006158">
    <property type="entry name" value="Cobalamin-bd"/>
</dbReference>